<dbReference type="RefSeq" id="WP_093322308.1">
    <property type="nucleotide sequence ID" value="NZ_FOHV01000041.1"/>
</dbReference>
<dbReference type="EMBL" id="FOHV01000041">
    <property type="protein sequence ID" value="SET57259.1"/>
    <property type="molecule type" value="Genomic_DNA"/>
</dbReference>
<feature type="transmembrane region" description="Helical" evidence="1">
    <location>
        <begin position="785"/>
        <end position="806"/>
    </location>
</feature>
<accession>A0A1I0FIJ1</accession>
<feature type="transmembrane region" description="Helical" evidence="1">
    <location>
        <begin position="818"/>
        <end position="836"/>
    </location>
</feature>
<keyword evidence="4" id="KW-1185">Reference proteome</keyword>
<feature type="transmembrane region" description="Helical" evidence="1">
    <location>
        <begin position="842"/>
        <end position="859"/>
    </location>
</feature>
<keyword evidence="1" id="KW-0812">Transmembrane</keyword>
<dbReference type="InterPro" id="IPR048126">
    <property type="entry name" value="Toxin_VasX"/>
</dbReference>
<protein>
    <recommendedName>
        <fullName evidence="2">Toxin VasX N-terminal region domain-containing protein</fullName>
    </recommendedName>
</protein>
<dbReference type="InterPro" id="IPR046864">
    <property type="entry name" value="VasX_N"/>
</dbReference>
<dbReference type="CDD" id="cd20707">
    <property type="entry name" value="MIX_III"/>
    <property type="match status" value="1"/>
</dbReference>
<keyword evidence="1" id="KW-1133">Transmembrane helix</keyword>
<keyword evidence="1" id="KW-0472">Membrane</keyword>
<dbReference type="Proteomes" id="UP000242642">
    <property type="component" value="Unassembled WGS sequence"/>
</dbReference>
<evidence type="ECO:0000313" key="4">
    <source>
        <dbReference type="Proteomes" id="UP000242642"/>
    </source>
</evidence>
<dbReference type="STRING" id="1123402.SAMN02583745_02758"/>
<gene>
    <name evidence="3" type="ORF">SAMN02583745_02758</name>
</gene>
<evidence type="ECO:0000313" key="3">
    <source>
        <dbReference type="EMBL" id="SET57259.1"/>
    </source>
</evidence>
<feature type="domain" description="Toxin VasX N-terminal region" evidence="2">
    <location>
        <begin position="3"/>
        <end position="161"/>
    </location>
</feature>
<dbReference type="OrthoDB" id="6178961at2"/>
<dbReference type="NCBIfam" id="NF041559">
    <property type="entry name" value="BTH_I2691_fam"/>
    <property type="match status" value="1"/>
</dbReference>
<dbReference type="AlphaFoldDB" id="A0A1I0FIJ1"/>
<evidence type="ECO:0000256" key="1">
    <source>
        <dbReference type="SAM" id="Phobius"/>
    </source>
</evidence>
<organism evidence="3 4">
    <name type="scientific">Thorsellia anophelis DSM 18579</name>
    <dbReference type="NCBI Taxonomy" id="1123402"/>
    <lineage>
        <taxon>Bacteria</taxon>
        <taxon>Pseudomonadati</taxon>
        <taxon>Pseudomonadota</taxon>
        <taxon>Gammaproteobacteria</taxon>
        <taxon>Enterobacterales</taxon>
        <taxon>Thorselliaceae</taxon>
        <taxon>Thorsellia</taxon>
    </lineage>
</organism>
<name>A0A1I0FIJ1_9GAMM</name>
<sequence>MQCNFCRREGLAILPMRAALIPKNSQFNALPKSIEMPVAPQGETDYTAALLKEGYLYIFNENTAEWISYYCTSNGYFSLMPPGEVEYKPPSFCNNEPCSDNPLEQANSRLITLPMYNKSGKYGVFWFAWSPINWTQAVLKRNSEPAIYQNFMQKFDMDAWIGSGKEFNTLPIMQSLPFINDELIRAPKKIPVHITSWHFLKKQQNSDLIKAAEQLSPERAAMIVLQEPTSIAFDLSVLLEERILNFRTATVERQRKLNVTEFVESFKGYLKKEAENDVIERLILKSVWREDFVDPRYYPEIDLLDTQYDLDASPDSKTLEEYDDAVNDILVEKKFNEKYAHLEKYLKLIGKTPEVLLSEVEAEFKLKWSNYSQFYDENAADNFKQSFEAEMKLFESQIIQPMKQMHTAWLVNPKMCDFFKRNFNEQSDGYTVRSGAMYTEMVLAICAGMQNRVPKGNGLENDHIYKELVKDPREPDNFIARAGYLNNEEWIQNVMGLIDVSDPTTEIPWQGFFDAYKLVIDQLRLSEPNVMITISRYITVFAGHFTRFIENFANGTGNKLNGLLMWVNAIEGKTLLIVDETMTRTQAIEKAAKIIHKNNPASPNKVKQSRLFVSISDELAKSKVFGLINDEIVKVRYIVRIDIKSIEGFRKIYGTRSLVTYGKGMAKFIDRGLPSWQNTIDKFSLQLQNFSWGQPKTKTVSFGNVSAGIFSILIQSHMLISIIKSDGGNLMKRGDVGARFAGNLMIAASTAVGTMESYVNNMTLINPGYEPPYKMLKKDGNFFKWGARLGAVGSFIVATLDILKGINSKEEGYFDEGFAYFISGIGGGMVGFGVFGFYSGPLIFVGIILLIGSATYLFFNQQDDMQKWLERSILGIIKHENVTMFPTLKMEIEALQQFTG</sequence>
<proteinExistence type="predicted"/>
<evidence type="ECO:0000259" key="2">
    <source>
        <dbReference type="Pfam" id="PF20249"/>
    </source>
</evidence>
<reference evidence="4" key="1">
    <citation type="submission" date="2016-10" db="EMBL/GenBank/DDBJ databases">
        <authorList>
            <person name="Varghese N."/>
            <person name="Submissions S."/>
        </authorList>
    </citation>
    <scope>NUCLEOTIDE SEQUENCE [LARGE SCALE GENOMIC DNA]</scope>
    <source>
        <strain evidence="4">DSM 18579</strain>
    </source>
</reference>
<dbReference type="Pfam" id="PF20249">
    <property type="entry name" value="VasX_N"/>
    <property type="match status" value="1"/>
</dbReference>